<reference evidence="8 9" key="1">
    <citation type="submission" date="2015-02" db="EMBL/GenBank/DDBJ databases">
        <authorList>
            <person name="Ju K.-S."/>
            <person name="Doroghazi J.R."/>
            <person name="Metcalf W."/>
        </authorList>
    </citation>
    <scope>NUCLEOTIDE SEQUENCE [LARGE SCALE GENOMIC DNA]</scope>
    <source>
        <strain evidence="8 9">NRRL B-16140</strain>
    </source>
</reference>
<dbReference type="Pfam" id="PF00067">
    <property type="entry name" value="p450"/>
    <property type="match status" value="1"/>
</dbReference>
<dbReference type="Gene3D" id="1.10.630.10">
    <property type="entry name" value="Cytochrome P450"/>
    <property type="match status" value="1"/>
</dbReference>
<dbReference type="PANTHER" id="PTHR46696:SF5">
    <property type="entry name" value="CYTOCHROME P450 BJ-1"/>
    <property type="match status" value="1"/>
</dbReference>
<evidence type="ECO:0000256" key="5">
    <source>
        <dbReference type="ARBA" id="ARBA00023002"/>
    </source>
</evidence>
<dbReference type="RefSeq" id="WP_045317691.1">
    <property type="nucleotide sequence ID" value="NZ_JYJG01000460.1"/>
</dbReference>
<dbReference type="eggNOG" id="COG2124">
    <property type="taxonomic scope" value="Bacteria"/>
</dbReference>
<keyword evidence="6" id="KW-0408">Iron</keyword>
<evidence type="ECO:0000256" key="4">
    <source>
        <dbReference type="ARBA" id="ARBA00022723"/>
    </source>
</evidence>
<accession>A0A0F0GFB5</accession>
<keyword evidence="3" id="KW-0349">Heme</keyword>
<evidence type="ECO:0000256" key="3">
    <source>
        <dbReference type="ARBA" id="ARBA00022617"/>
    </source>
</evidence>
<dbReference type="EMBL" id="JYJG01000460">
    <property type="protein sequence ID" value="KJK34481.1"/>
    <property type="molecule type" value="Genomic_DNA"/>
</dbReference>
<dbReference type="GO" id="GO:0004497">
    <property type="term" value="F:monooxygenase activity"/>
    <property type="evidence" value="ECO:0007669"/>
    <property type="project" value="UniProtKB-KW"/>
</dbReference>
<protein>
    <recommendedName>
        <fullName evidence="10">Cytochrome P450</fullName>
    </recommendedName>
</protein>
<evidence type="ECO:0000256" key="1">
    <source>
        <dbReference type="ARBA" id="ARBA00001971"/>
    </source>
</evidence>
<dbReference type="FunFam" id="1.10.630.10:FF:000018">
    <property type="entry name" value="Cytochrome P450 monooxygenase"/>
    <property type="match status" value="1"/>
</dbReference>
<evidence type="ECO:0000256" key="6">
    <source>
        <dbReference type="ARBA" id="ARBA00023004"/>
    </source>
</evidence>
<evidence type="ECO:0000256" key="2">
    <source>
        <dbReference type="ARBA" id="ARBA00010617"/>
    </source>
</evidence>
<evidence type="ECO:0000313" key="8">
    <source>
        <dbReference type="EMBL" id="KJK34481.1"/>
    </source>
</evidence>
<dbReference type="InterPro" id="IPR002397">
    <property type="entry name" value="Cyt_P450_B"/>
</dbReference>
<proteinExistence type="inferred from homology"/>
<dbReference type="GO" id="GO:0020037">
    <property type="term" value="F:heme binding"/>
    <property type="evidence" value="ECO:0007669"/>
    <property type="project" value="InterPro"/>
</dbReference>
<dbReference type="PANTHER" id="PTHR46696">
    <property type="entry name" value="P450, PUTATIVE (EUROFUNG)-RELATED"/>
    <property type="match status" value="1"/>
</dbReference>
<evidence type="ECO:0000256" key="7">
    <source>
        <dbReference type="ARBA" id="ARBA00023033"/>
    </source>
</evidence>
<dbReference type="GO" id="GO:0016705">
    <property type="term" value="F:oxidoreductase activity, acting on paired donors, with incorporation or reduction of molecular oxygen"/>
    <property type="evidence" value="ECO:0007669"/>
    <property type="project" value="InterPro"/>
</dbReference>
<evidence type="ECO:0008006" key="10">
    <source>
        <dbReference type="Google" id="ProtNLM"/>
    </source>
</evidence>
<dbReference type="OrthoDB" id="3804058at2"/>
<gene>
    <name evidence="8" type="ORF">UK23_43515</name>
</gene>
<keyword evidence="5" id="KW-0560">Oxidoreductase</keyword>
<dbReference type="InterPro" id="IPR001128">
    <property type="entry name" value="Cyt_P450"/>
</dbReference>
<name>A0A0F0GFB5_LENAE</name>
<comment type="caution">
    <text evidence="8">The sequence shown here is derived from an EMBL/GenBank/DDBJ whole genome shotgun (WGS) entry which is preliminary data.</text>
</comment>
<dbReference type="GO" id="GO:0005506">
    <property type="term" value="F:iron ion binding"/>
    <property type="evidence" value="ECO:0007669"/>
    <property type="project" value="InterPro"/>
</dbReference>
<dbReference type="PRINTS" id="PR00359">
    <property type="entry name" value="BP450"/>
</dbReference>
<dbReference type="InterPro" id="IPR036396">
    <property type="entry name" value="Cyt_P450_sf"/>
</dbReference>
<evidence type="ECO:0000313" key="9">
    <source>
        <dbReference type="Proteomes" id="UP000033393"/>
    </source>
</evidence>
<dbReference type="Proteomes" id="UP000033393">
    <property type="component" value="Unassembled WGS sequence"/>
</dbReference>
<dbReference type="AlphaFoldDB" id="A0A0F0GFB5"/>
<comment type="similarity">
    <text evidence="2">Belongs to the cytochrome P450 family.</text>
</comment>
<comment type="cofactor">
    <cofactor evidence="1">
        <name>heme</name>
        <dbReference type="ChEBI" id="CHEBI:30413"/>
    </cofactor>
</comment>
<dbReference type="SUPFAM" id="SSF48264">
    <property type="entry name" value="Cytochrome P450"/>
    <property type="match status" value="1"/>
</dbReference>
<keyword evidence="7" id="KW-0503">Monooxygenase</keyword>
<sequence length="394" mass="43665">MTTSQELPLIGVELPSILTFSELRLRLQEQAPVCRIRTPAGDEGWLVTRHAEVKSLLQNNKLGRSHKDPATAPRFLRNPMLDMLVTSDDIEVEKERHEKKRVLYTKSFAARRVIERKVRVEAIANAKLDAIIAAGPPVDLHDAYSMDYSQQALCDMVGIPEEDRGKLLEMMDTVGASDQQHAEAGMDPLFGFAAEIGERRRSDLGDDVISRFVETGLTNEEIGLHVVTLLFTGLAGLASHLDFGVLLFLRNPEQREKAMSDPAIMAQAVDEVMRATISSPVLPRYASEDIEVGGVTIKEGDLVMLDFSLANFDPRAFDDPHEFDVTRSPNHHFTFGHGMRHCTGAPLVRIILAVAFTTLFERLPGLKLAVPESELESHPGGRLAGGLEKFPLTW</sequence>
<keyword evidence="9" id="KW-1185">Reference proteome</keyword>
<dbReference type="PATRIC" id="fig|68170.10.peg.1918"/>
<organism evidence="8 9">
    <name type="scientific">Lentzea aerocolonigenes</name>
    <name type="common">Lechevalieria aerocolonigenes</name>
    <name type="synonym">Saccharothrix aerocolonigenes</name>
    <dbReference type="NCBI Taxonomy" id="68170"/>
    <lineage>
        <taxon>Bacteria</taxon>
        <taxon>Bacillati</taxon>
        <taxon>Actinomycetota</taxon>
        <taxon>Actinomycetes</taxon>
        <taxon>Pseudonocardiales</taxon>
        <taxon>Pseudonocardiaceae</taxon>
        <taxon>Lentzea</taxon>
    </lineage>
</organism>
<keyword evidence="4" id="KW-0479">Metal-binding</keyword>